<dbReference type="OrthoDB" id="10650631at2759"/>
<dbReference type="Proteomes" id="UP000002762">
    <property type="component" value="Unassembled WGS sequence"/>
</dbReference>
<name>J4VU40_BEAB2</name>
<dbReference type="AlphaFoldDB" id="J4VU40"/>
<feature type="region of interest" description="Disordered" evidence="1">
    <location>
        <begin position="133"/>
        <end position="267"/>
    </location>
</feature>
<proteinExistence type="predicted"/>
<organism evidence="2 3">
    <name type="scientific">Beauveria bassiana (strain ARSEF 2860)</name>
    <name type="common">White muscardine disease fungus</name>
    <name type="synonym">Tritirachium shiotae</name>
    <dbReference type="NCBI Taxonomy" id="655819"/>
    <lineage>
        <taxon>Eukaryota</taxon>
        <taxon>Fungi</taxon>
        <taxon>Dikarya</taxon>
        <taxon>Ascomycota</taxon>
        <taxon>Pezizomycotina</taxon>
        <taxon>Sordariomycetes</taxon>
        <taxon>Hypocreomycetidae</taxon>
        <taxon>Hypocreales</taxon>
        <taxon>Cordycipitaceae</taxon>
        <taxon>Beauveria</taxon>
    </lineage>
</organism>
<feature type="compositionally biased region" description="Polar residues" evidence="1">
    <location>
        <begin position="255"/>
        <end position="267"/>
    </location>
</feature>
<feature type="region of interest" description="Disordered" evidence="1">
    <location>
        <begin position="1"/>
        <end position="80"/>
    </location>
</feature>
<gene>
    <name evidence="2" type="ORF">BBA_08969</name>
</gene>
<protein>
    <submittedName>
        <fullName evidence="2">Uncharacterized protein</fullName>
    </submittedName>
</protein>
<dbReference type="InParanoid" id="J4VU40"/>
<sequence length="306" mass="31704">MTMIFSQVAKRSPKTPSFSSATAPDSRQPKHGDRILGHFEENASIEQPQSATNNSALQTAVNATEPRHAYARSTDSMTAEVELQDRPISPDSHVLSGSGRELIFQTPSQPSQIASQAAEGGTSVIKSATLASPCGISNGMKIAGGATQSAAGEQVYDDAKRATSPADSASEGPPGTPKNGNEAAGAQNEVVEHATPEGSISPETPPNNGSEEATSQRNGDRPNASRLTALELQPLRCSPSADQDSGASDGPPCTCESTDSMPSTATSLSEHDAVFLVFPVDLSDAIPATSGMELMDEQSRQALVEA</sequence>
<feature type="compositionally biased region" description="Polar residues" evidence="1">
    <location>
        <begin position="206"/>
        <end position="217"/>
    </location>
</feature>
<dbReference type="RefSeq" id="XP_008602288.1">
    <property type="nucleotide sequence ID" value="XM_008604066.1"/>
</dbReference>
<dbReference type="HOGENOM" id="CLU_067360_0_0_1"/>
<evidence type="ECO:0000313" key="2">
    <source>
        <dbReference type="EMBL" id="EJP62045.1"/>
    </source>
</evidence>
<keyword evidence="3" id="KW-1185">Reference proteome</keyword>
<evidence type="ECO:0000313" key="3">
    <source>
        <dbReference type="Proteomes" id="UP000002762"/>
    </source>
</evidence>
<evidence type="ECO:0000256" key="1">
    <source>
        <dbReference type="SAM" id="MobiDB-lite"/>
    </source>
</evidence>
<feature type="compositionally biased region" description="Polar residues" evidence="1">
    <location>
        <begin position="44"/>
        <end position="62"/>
    </location>
</feature>
<reference evidence="2 3" key="1">
    <citation type="journal article" date="2012" name="Sci. Rep.">
        <title>Genomic perspectives on the evolution of fungal entomopathogenicity in Beauveria bassiana.</title>
        <authorList>
            <person name="Xiao G."/>
            <person name="Ying S.H."/>
            <person name="Zheng P."/>
            <person name="Wang Z.L."/>
            <person name="Zhang S."/>
            <person name="Xie X.Q."/>
            <person name="Shang Y."/>
            <person name="St Leger R.J."/>
            <person name="Zhao G.P."/>
            <person name="Wang C."/>
            <person name="Feng M.G."/>
        </authorList>
    </citation>
    <scope>NUCLEOTIDE SEQUENCE [LARGE SCALE GENOMIC DNA]</scope>
    <source>
        <strain evidence="2 3">ARSEF 2860</strain>
    </source>
</reference>
<dbReference type="EMBL" id="JH725192">
    <property type="protein sequence ID" value="EJP62045.1"/>
    <property type="molecule type" value="Genomic_DNA"/>
</dbReference>
<feature type="compositionally biased region" description="Basic and acidic residues" evidence="1">
    <location>
        <begin position="27"/>
        <end position="41"/>
    </location>
</feature>
<accession>J4VU40</accession>
<dbReference type="GeneID" id="19891981"/>
<feature type="compositionally biased region" description="Polar residues" evidence="1">
    <location>
        <begin position="14"/>
        <end position="25"/>
    </location>
</feature>